<sequence>MLTQLRTLYKCLACHATFAFSRAVKGTIGSNLRAGNRNRGLAARASHTPRVLSFVLGPRNTYTWDSWQAGDRRYEQPLTGVEHSRWDIGHRGIVSYLSFGRVTSNSPGGPGGLVLGFIRTRSRFDDDRRLLTLIKRSAWKRSGLKGDPAISGGDPVSVLPPLASLHCNPIIADQEEVVITLTRLDPNEISFLTSSRNSECPEKAARGASCRVRPPRLFGVSSAQVAAFGILSGILAMPFPRAAGEASTPSRRVDWIERGEGCEFELIRAIHLRSEPRGGDAFSILETQHSSVTTERLEFDRFSFGNL</sequence>
<protein>
    <submittedName>
        <fullName evidence="1">Uncharacterized protein</fullName>
    </submittedName>
</protein>
<name>A0A151IBS4_9HYME</name>
<proteinExistence type="predicted"/>
<organism evidence="1 2">
    <name type="scientific">Cyphomyrmex costatus</name>
    <dbReference type="NCBI Taxonomy" id="456900"/>
    <lineage>
        <taxon>Eukaryota</taxon>
        <taxon>Metazoa</taxon>
        <taxon>Ecdysozoa</taxon>
        <taxon>Arthropoda</taxon>
        <taxon>Hexapoda</taxon>
        <taxon>Insecta</taxon>
        <taxon>Pterygota</taxon>
        <taxon>Neoptera</taxon>
        <taxon>Endopterygota</taxon>
        <taxon>Hymenoptera</taxon>
        <taxon>Apocrita</taxon>
        <taxon>Aculeata</taxon>
        <taxon>Formicoidea</taxon>
        <taxon>Formicidae</taxon>
        <taxon>Myrmicinae</taxon>
        <taxon>Cyphomyrmex</taxon>
    </lineage>
</organism>
<evidence type="ECO:0000313" key="2">
    <source>
        <dbReference type="Proteomes" id="UP000078542"/>
    </source>
</evidence>
<keyword evidence="2" id="KW-1185">Reference proteome</keyword>
<dbReference type="Proteomes" id="UP000078542">
    <property type="component" value="Unassembled WGS sequence"/>
</dbReference>
<accession>A0A151IBS4</accession>
<dbReference type="AlphaFoldDB" id="A0A151IBS4"/>
<reference evidence="1 2" key="1">
    <citation type="submission" date="2016-03" db="EMBL/GenBank/DDBJ databases">
        <title>Cyphomyrmex costatus WGS genome.</title>
        <authorList>
            <person name="Nygaard S."/>
            <person name="Hu H."/>
            <person name="Boomsma J."/>
            <person name="Zhang G."/>
        </authorList>
    </citation>
    <scope>NUCLEOTIDE SEQUENCE [LARGE SCALE GENOMIC DNA]</scope>
    <source>
        <strain evidence="1">MS0001</strain>
        <tissue evidence="1">Whole body</tissue>
    </source>
</reference>
<dbReference type="EMBL" id="KQ978078">
    <property type="protein sequence ID" value="KYM97175.1"/>
    <property type="molecule type" value="Genomic_DNA"/>
</dbReference>
<gene>
    <name evidence="1" type="ORF">ALC62_12121</name>
</gene>
<evidence type="ECO:0000313" key="1">
    <source>
        <dbReference type="EMBL" id="KYM97175.1"/>
    </source>
</evidence>